<evidence type="ECO:0000313" key="3">
    <source>
        <dbReference type="Proteomes" id="UP001162029"/>
    </source>
</evidence>
<evidence type="ECO:0000313" key="2">
    <source>
        <dbReference type="EMBL" id="CAI5725704.1"/>
    </source>
</evidence>
<evidence type="ECO:0008006" key="4">
    <source>
        <dbReference type="Google" id="ProtNLM"/>
    </source>
</evidence>
<keyword evidence="3" id="KW-1185">Reference proteome</keyword>
<name>A0AAV0TU48_9STRA</name>
<proteinExistence type="predicted"/>
<reference evidence="2" key="1">
    <citation type="submission" date="2022-12" db="EMBL/GenBank/DDBJ databases">
        <authorList>
            <person name="Webb A."/>
        </authorList>
    </citation>
    <scope>NUCLEOTIDE SEQUENCE</scope>
    <source>
        <strain evidence="2">Pd1</strain>
    </source>
</reference>
<dbReference type="Proteomes" id="UP001162029">
    <property type="component" value="Unassembled WGS sequence"/>
</dbReference>
<gene>
    <name evidence="2" type="ORF">PDE001_LOCUS3414</name>
</gene>
<feature type="region of interest" description="Disordered" evidence="1">
    <location>
        <begin position="158"/>
        <end position="178"/>
    </location>
</feature>
<dbReference type="AlphaFoldDB" id="A0AAV0TU48"/>
<comment type="caution">
    <text evidence="2">The sequence shown here is derived from an EMBL/GenBank/DDBJ whole genome shotgun (WGS) entry which is preliminary data.</text>
</comment>
<organism evidence="2 3">
    <name type="scientific">Peronospora destructor</name>
    <dbReference type="NCBI Taxonomy" id="86335"/>
    <lineage>
        <taxon>Eukaryota</taxon>
        <taxon>Sar</taxon>
        <taxon>Stramenopiles</taxon>
        <taxon>Oomycota</taxon>
        <taxon>Peronosporomycetes</taxon>
        <taxon>Peronosporales</taxon>
        <taxon>Peronosporaceae</taxon>
        <taxon>Peronospora</taxon>
    </lineage>
</organism>
<protein>
    <recommendedName>
        <fullName evidence="4">Reverse transcriptase zinc-binding domain-containing protein</fullName>
    </recommendedName>
</protein>
<evidence type="ECO:0000256" key="1">
    <source>
        <dbReference type="SAM" id="MobiDB-lite"/>
    </source>
</evidence>
<sequence>MSACDITASRASGTTVHFGAHPTLTRVVHLVTAFRSGIGQPTICLAPSPECPPAIPAMANHVLWTCPSARRHWEYLLDWWRMIGDLKDADLNVWVFGMDITGIPSAAWDAIKHAIEPSLALSRAKDAVFQAAREQWRFVVSTTLHAIWTERLRRMEDSSLPAGGTHSKGQDPISKSGSTVSRINIPAWHGGRTTPVRTSAVGAYRYSPLLR</sequence>
<dbReference type="EMBL" id="CANTFM010000583">
    <property type="protein sequence ID" value="CAI5725704.1"/>
    <property type="molecule type" value="Genomic_DNA"/>
</dbReference>
<accession>A0AAV0TU48</accession>